<dbReference type="Proteomes" id="UP000249566">
    <property type="component" value="Chromosome 1"/>
</dbReference>
<feature type="region of interest" description="Disordered" evidence="1">
    <location>
        <begin position="1"/>
        <end position="24"/>
    </location>
</feature>
<proteinExistence type="predicted"/>
<name>A0AAX2IY67_LEGPN</name>
<evidence type="ECO:0000313" key="2">
    <source>
        <dbReference type="EMBL" id="SQG90825.1"/>
    </source>
</evidence>
<evidence type="ECO:0000256" key="1">
    <source>
        <dbReference type="SAM" id="MobiDB-lite"/>
    </source>
</evidence>
<sequence>MAMYQDIDPINQPNKDRNELMSSPPSTSIYINECYFNLI</sequence>
<reference evidence="2 3" key="1">
    <citation type="submission" date="2018-06" db="EMBL/GenBank/DDBJ databases">
        <authorList>
            <consortium name="Pathogen Informatics"/>
            <person name="Doyle S."/>
        </authorList>
    </citation>
    <scope>NUCLEOTIDE SEQUENCE [LARGE SCALE GENOMIC DNA]</scope>
    <source>
        <strain evidence="2 3">NCTC12272</strain>
    </source>
</reference>
<evidence type="ECO:0000313" key="3">
    <source>
        <dbReference type="Proteomes" id="UP000249566"/>
    </source>
</evidence>
<dbReference type="EMBL" id="LS483412">
    <property type="protein sequence ID" value="SQG90825.1"/>
    <property type="molecule type" value="Genomic_DNA"/>
</dbReference>
<protein>
    <submittedName>
        <fullName evidence="2">Uncharacterized protein</fullName>
    </submittedName>
</protein>
<organism evidence="2 3">
    <name type="scientific">Legionella pneumophila subsp. pascullei</name>
    <dbReference type="NCBI Taxonomy" id="91890"/>
    <lineage>
        <taxon>Bacteria</taxon>
        <taxon>Pseudomonadati</taxon>
        <taxon>Pseudomonadota</taxon>
        <taxon>Gammaproteobacteria</taxon>
        <taxon>Legionellales</taxon>
        <taxon>Legionellaceae</taxon>
        <taxon>Legionella</taxon>
    </lineage>
</organism>
<dbReference type="AlphaFoldDB" id="A0AAX2IY67"/>
<gene>
    <name evidence="2" type="ORF">NCTC12272_02030</name>
</gene>
<accession>A0AAX2IY67</accession>